<feature type="compositionally biased region" description="Basic and acidic residues" evidence="13">
    <location>
        <begin position="1006"/>
        <end position="1015"/>
    </location>
</feature>
<dbReference type="Pfam" id="PF21057">
    <property type="entry name" value="Hikeshi-like_C"/>
    <property type="match status" value="1"/>
</dbReference>
<evidence type="ECO:0000256" key="1">
    <source>
        <dbReference type="ARBA" id="ARBA00004613"/>
    </source>
</evidence>
<dbReference type="InterPro" id="IPR021109">
    <property type="entry name" value="Peptidase_aspartic_dom_sf"/>
</dbReference>
<dbReference type="InterPro" id="IPR055528">
    <property type="entry name" value="DUF7102"/>
</dbReference>
<evidence type="ECO:0000256" key="4">
    <source>
        <dbReference type="ARBA" id="ARBA00022670"/>
    </source>
</evidence>
<feature type="region of interest" description="Disordered" evidence="13">
    <location>
        <begin position="1049"/>
        <end position="1070"/>
    </location>
</feature>
<dbReference type="GO" id="GO:0005576">
    <property type="term" value="C:extracellular region"/>
    <property type="evidence" value="ECO:0007669"/>
    <property type="project" value="UniProtKB-SubCell"/>
</dbReference>
<dbReference type="FunFam" id="2.40.70.10:FF:000026">
    <property type="entry name" value="Endothiapepsin"/>
    <property type="match status" value="1"/>
</dbReference>
<dbReference type="PANTHER" id="PTHR47966">
    <property type="entry name" value="BETA-SITE APP-CLEAVING ENZYME, ISOFORM A-RELATED"/>
    <property type="match status" value="1"/>
</dbReference>
<dbReference type="InterPro" id="IPR057559">
    <property type="entry name" value="SAM_6"/>
</dbReference>
<dbReference type="PROSITE" id="PS51767">
    <property type="entry name" value="PEPTIDASE_A1"/>
    <property type="match status" value="1"/>
</dbReference>
<feature type="signal peptide" evidence="14">
    <location>
        <begin position="1"/>
        <end position="19"/>
    </location>
</feature>
<dbReference type="Pfam" id="PF05603">
    <property type="entry name" value="Hikeshi-like_N"/>
    <property type="match status" value="1"/>
</dbReference>
<comment type="similarity">
    <text evidence="2 12">Belongs to the peptidase A1 family.</text>
</comment>
<sequence length="1613" mass="176196">MPSLRFLLFVALLVAVVLAAPAPTRKRGLQKRSFKVPRQLNKAHPTGPNGAAAMRKVFRKYNFKVKEEFMVKEGFISFSKQAQNATAAAATGGNTTGTVAANPEDNAALFLSPVDVGGQTLNLDFDSGSSDLWMFSTDLDPQLIGQHTAFDASKSTSFKKTDGAQWKISYGDGSGAAGTVGTDTVTIGGVTVEGQTVELANKVSQSFVEDTNTDGLVGLAFSNLNTVNDGTKKTPQKTFFDNVMGDLDMPVFTADLDPDGTGVYEFGKIDATKFEGEMAWIPVKAETGFWQFGSTKFAVGDQMFENPQGSDAIADTGTSLLLVDQQVAEAYYSQVQGAQLNAQVGGFIYPCGAALPDMSVAIGDSYMAKIPGNQITFATVDEANTTCFGGVQGNQGAGLQIYGDTMFKAQLVAFNGGNQSLGFGQKPVAHEEVATLTLDLVFRLTFYEMALENSISLTSAETYHKSLVNVMDPDTMSQEEEEEEEPSPLEYARLQGICVDYTTESLRIFDFDQLSRDDTDRDLCSPTDASITSATSALTKERLAVSREAVLFLKAVHNLQEEPPVNQSVSEGRGWVLGLKQELPVLESDYELDLLRFGNATTPDFSKLQIPLEVLIEQNDEGFKWPSKYFTYPAHYDALVKTEKLAVSRDVLVHLQEAIRDAYAPEDSEAIKAKALQYEPNITIRPVTPPLLPLSPLQIPYVPSSPANRIPLLPDSSDSVFAETQYLEDQIMAADSLTRKDSDSSDSMLLDITHPPPFSPLCETDKLTPAKRKSEDLKVEGPLTPPMFSTSPMKKLKSVSFAAMLNAYIPYEPWGEDNTDEDDEVTSLDFEFFRNIEPLAEQAKIEVENERLSGADTTARVDVPNMDSSLPVAPWIEYSHGKRGNHPNGGTELQAQMQFLLRVKREDLKFASSWHGLSVPERELQWGFLTTKISTLKLEENLHGGSEVEKTLTEMRSGSIATSSSQIWKRDGLMILDEDEEEEELEPMQHEDRRNMQSLIRKRKLEMEETTERQSKRTISQHPSHTQGRPLAISHDRGAPLRHLNAYHQRSEEQTTFQKPATKDKHKGGGLMFDGFSATTALRKFMETRGKHAESLRLCAAEVPVSRNHPQLPGEGLPARLADPSNDQTCTKLSDIQKNEMNAAVPEEAKMSTVKPLPALPAVLEPCSFIVSSAFLQQRCLLKQIEQFFPRAEMVYRDYNLPHSAAKEADIILSPSTGLIVTTLQQVKQRALPGQADRSPIKERVFALQSRYERLIIIVSEGLSRDMENLGSSRPHDPRDMEAVEAFKAFASKMEGDVLAQYVGGGEKTLALSTVVEMARYGLPYGSADIGDIKPVSQETTYEVFLRRAGINPFAAQAIVALLKKPVNLGVSLSLSSPLAAEPKIVKVNGLPRFLIMSADERIRSFQALMGGSRILKRSAFEIPSQPSFSHIVVFLLPGVTLPDGTAAAVYAQLPGTTDFKLLGAIANEKPSAIFKVNAKAGGPAGGGLGSDDAMIDEGVSMETTNGSAAPLALGISVEPAQQVAAALAQKKVQDAAASEASSVGQGNELVVRGQRSVETKVLAQRIIKNCYDFLTSWGTGDTVPLKAFQAWWTKFEGKIERDPGFLERSDGG</sequence>
<reference evidence="17" key="1">
    <citation type="submission" date="2018-05" db="EMBL/GenBank/DDBJ databases">
        <title>Draft genome sequence of Stemphylium lycopersici strain CIDEFI 213.</title>
        <authorList>
            <person name="Medina R."/>
            <person name="Franco M.E.E."/>
            <person name="Lucentini C.G."/>
            <person name="Saparrat M.C.N."/>
            <person name="Balatti P.A."/>
        </authorList>
    </citation>
    <scope>NUCLEOTIDE SEQUENCE [LARGE SCALE GENOMIC DNA]</scope>
    <source>
        <strain evidence="17">CIDEFI 213</strain>
    </source>
</reference>
<name>A0A364ND93_STELY</name>
<feature type="active site" evidence="11">
    <location>
        <position position="126"/>
    </location>
</feature>
<dbReference type="PANTHER" id="PTHR47966:SF23">
    <property type="entry name" value="ASPARTIC ENDOPEPTIDASE, PUTATIVE (AFU_ORTHOLOGUE AFUA_2G15950)-RELATED"/>
    <property type="match status" value="1"/>
</dbReference>
<evidence type="ECO:0000256" key="11">
    <source>
        <dbReference type="PIRSR" id="PIRSR601461-1"/>
    </source>
</evidence>
<evidence type="ECO:0000256" key="10">
    <source>
        <dbReference type="ARBA" id="ARBA00055396"/>
    </source>
</evidence>
<comment type="function">
    <text evidence="10">Secreted aspartic endopeptidase that allows assimilation of proteinaceous substrates. The scissile peptide bond is attacked by a nucleophilic water molecule activated by two aspartic residues in the active site. Shows a broad primary substrate specificity. Favors hydrophobic residues at the P1 and P1' positions.</text>
</comment>
<evidence type="ECO:0000259" key="15">
    <source>
        <dbReference type="PROSITE" id="PS51767"/>
    </source>
</evidence>
<dbReference type="InterPro" id="IPR034163">
    <property type="entry name" value="Aspergillopepsin-like_cat_dom"/>
</dbReference>
<dbReference type="OrthoDB" id="3647246at2759"/>
<keyword evidence="17" id="KW-1185">Reference proteome</keyword>
<evidence type="ECO:0000256" key="6">
    <source>
        <dbReference type="ARBA" id="ARBA00022750"/>
    </source>
</evidence>
<evidence type="ECO:0000256" key="2">
    <source>
        <dbReference type="ARBA" id="ARBA00007447"/>
    </source>
</evidence>
<organism evidence="16 17">
    <name type="scientific">Stemphylium lycopersici</name>
    <name type="common">Tomato gray leaf spot disease fungus</name>
    <name type="synonym">Thyrospora lycopersici</name>
    <dbReference type="NCBI Taxonomy" id="183478"/>
    <lineage>
        <taxon>Eukaryota</taxon>
        <taxon>Fungi</taxon>
        <taxon>Dikarya</taxon>
        <taxon>Ascomycota</taxon>
        <taxon>Pezizomycotina</taxon>
        <taxon>Dothideomycetes</taxon>
        <taxon>Pleosporomycetidae</taxon>
        <taxon>Pleosporales</taxon>
        <taxon>Pleosporineae</taxon>
        <taxon>Pleosporaceae</taxon>
        <taxon>Stemphylium</taxon>
    </lineage>
</organism>
<keyword evidence="7 12" id="KW-0378">Hydrolase</keyword>
<dbReference type="InterPro" id="IPR008493">
    <property type="entry name" value="Hikeshi-like_N"/>
</dbReference>
<dbReference type="FunFam" id="2.40.70.10:FF:000024">
    <property type="entry name" value="Endothiapepsin"/>
    <property type="match status" value="1"/>
</dbReference>
<gene>
    <name evidence="16" type="ORF">DDE83_001459</name>
</gene>
<dbReference type="GO" id="GO:0004190">
    <property type="term" value="F:aspartic-type endopeptidase activity"/>
    <property type="evidence" value="ECO:0007669"/>
    <property type="project" value="UniProtKB-KW"/>
</dbReference>
<evidence type="ECO:0000256" key="8">
    <source>
        <dbReference type="ARBA" id="ARBA00023145"/>
    </source>
</evidence>
<feature type="active site" evidence="11">
    <location>
        <position position="315"/>
    </location>
</feature>
<evidence type="ECO:0000256" key="12">
    <source>
        <dbReference type="RuleBase" id="RU000454"/>
    </source>
</evidence>
<dbReference type="PRINTS" id="PR00792">
    <property type="entry name" value="PEPSIN"/>
</dbReference>
<dbReference type="Gene3D" id="2.40.70.10">
    <property type="entry name" value="Acid Proteases"/>
    <property type="match status" value="2"/>
</dbReference>
<dbReference type="InterPro" id="IPR001461">
    <property type="entry name" value="Aspartic_peptidase_A1"/>
</dbReference>
<dbReference type="PROSITE" id="PS00141">
    <property type="entry name" value="ASP_PROTEASE"/>
    <property type="match status" value="1"/>
</dbReference>
<comment type="caution">
    <text evidence="16">The sequence shown here is derived from an EMBL/GenBank/DDBJ whole genome shotgun (WGS) entry which is preliminary data.</text>
</comment>
<proteinExistence type="inferred from homology"/>
<dbReference type="SUPFAM" id="SSF50630">
    <property type="entry name" value="Acid proteases"/>
    <property type="match status" value="1"/>
</dbReference>
<dbReference type="CDD" id="cd06097">
    <property type="entry name" value="Aspergillopepsin_like"/>
    <property type="match status" value="1"/>
</dbReference>
<keyword evidence="8" id="KW-0865">Zymogen</keyword>
<keyword evidence="4 12" id="KW-0645">Protease</keyword>
<dbReference type="InterPro" id="IPR048364">
    <property type="entry name" value="Hikeshi-like_C"/>
</dbReference>
<evidence type="ECO:0000256" key="7">
    <source>
        <dbReference type="ARBA" id="ARBA00022801"/>
    </source>
</evidence>
<dbReference type="GO" id="GO:0006508">
    <property type="term" value="P:proteolysis"/>
    <property type="evidence" value="ECO:0007669"/>
    <property type="project" value="UniProtKB-KW"/>
</dbReference>
<keyword evidence="6 12" id="KW-0064">Aspartyl protease</keyword>
<keyword evidence="3" id="KW-0964">Secreted</keyword>
<protein>
    <submittedName>
        <fullName evidence="16">Aspergillopepsin a</fullName>
    </submittedName>
</protein>
<feature type="domain" description="Peptidase A1" evidence="15">
    <location>
        <begin position="110"/>
        <end position="424"/>
    </location>
</feature>
<evidence type="ECO:0000256" key="5">
    <source>
        <dbReference type="ARBA" id="ARBA00022729"/>
    </source>
</evidence>
<dbReference type="Pfam" id="PF00026">
    <property type="entry name" value="Asp"/>
    <property type="match status" value="1"/>
</dbReference>
<accession>A0A364ND93</accession>
<evidence type="ECO:0000256" key="14">
    <source>
        <dbReference type="SAM" id="SignalP"/>
    </source>
</evidence>
<feature type="region of interest" description="Disordered" evidence="13">
    <location>
        <begin position="1006"/>
        <end position="1033"/>
    </location>
</feature>
<feature type="compositionally biased region" description="Polar residues" evidence="13">
    <location>
        <begin position="1017"/>
        <end position="1027"/>
    </location>
</feature>
<dbReference type="Pfam" id="PF23395">
    <property type="entry name" value="SAM_6"/>
    <property type="match status" value="1"/>
</dbReference>
<keyword evidence="5 14" id="KW-0732">Signal</keyword>
<evidence type="ECO:0000256" key="3">
    <source>
        <dbReference type="ARBA" id="ARBA00022525"/>
    </source>
</evidence>
<comment type="subcellular location">
    <subcellularLocation>
        <location evidence="1">Secreted</location>
    </subcellularLocation>
</comment>
<dbReference type="EMBL" id="QGDH01000014">
    <property type="protein sequence ID" value="RAR15222.1"/>
    <property type="molecule type" value="Genomic_DNA"/>
</dbReference>
<keyword evidence="9" id="KW-0325">Glycoprotein</keyword>
<evidence type="ECO:0000256" key="13">
    <source>
        <dbReference type="SAM" id="MobiDB-lite"/>
    </source>
</evidence>
<dbReference type="Pfam" id="PF23394">
    <property type="entry name" value="DUF7102"/>
    <property type="match status" value="1"/>
</dbReference>
<evidence type="ECO:0000313" key="16">
    <source>
        <dbReference type="EMBL" id="RAR15222.1"/>
    </source>
</evidence>
<feature type="chain" id="PRO_5016925177" evidence="14">
    <location>
        <begin position="20"/>
        <end position="1613"/>
    </location>
</feature>
<dbReference type="Proteomes" id="UP000249619">
    <property type="component" value="Unassembled WGS sequence"/>
</dbReference>
<evidence type="ECO:0000313" key="17">
    <source>
        <dbReference type="Proteomes" id="UP000249619"/>
    </source>
</evidence>
<dbReference type="InterPro" id="IPR033121">
    <property type="entry name" value="PEPTIDASE_A1"/>
</dbReference>
<dbReference type="InterPro" id="IPR001969">
    <property type="entry name" value="Aspartic_peptidase_AS"/>
</dbReference>
<evidence type="ECO:0000256" key="9">
    <source>
        <dbReference type="ARBA" id="ARBA00023180"/>
    </source>
</evidence>